<sequence length="147" mass="17397">MDYFLYIYIFLFFFGSIGFYFAFCYGKIKLNKSINKCITKEESWEKEDNQHDDSDQLEDLVNSLGGLSIQPAPLSEEEKATEEFLKEYRKLQEEIFILIEGSVARSILYNYIYSDNELDSDDDSDDYTYPDDDEDLSDEHLLYKFLI</sequence>
<dbReference type="VEuPathDB" id="AmoebaDB:DICPUDRAFT_81118"/>
<keyword evidence="1" id="KW-0812">Transmembrane</keyword>
<dbReference type="RefSeq" id="XP_003290397.1">
    <property type="nucleotide sequence ID" value="XM_003290349.1"/>
</dbReference>
<dbReference type="AlphaFoldDB" id="F0ZSJ4"/>
<protein>
    <submittedName>
        <fullName evidence="2">Uncharacterized protein</fullName>
    </submittedName>
</protein>
<evidence type="ECO:0000313" key="3">
    <source>
        <dbReference type="Proteomes" id="UP000001064"/>
    </source>
</evidence>
<dbReference type="GeneID" id="10504744"/>
<dbReference type="Proteomes" id="UP000001064">
    <property type="component" value="Unassembled WGS sequence"/>
</dbReference>
<keyword evidence="1" id="KW-0472">Membrane</keyword>
<dbReference type="InParanoid" id="F0ZSJ4"/>
<keyword evidence="1" id="KW-1133">Transmembrane helix</keyword>
<dbReference type="KEGG" id="dpp:DICPUDRAFT_81118"/>
<name>F0ZSJ4_DICPU</name>
<dbReference type="EMBL" id="GL871159">
    <property type="protein sequence ID" value="EGC33084.1"/>
    <property type="molecule type" value="Genomic_DNA"/>
</dbReference>
<proteinExistence type="predicted"/>
<organism evidence="2 3">
    <name type="scientific">Dictyostelium purpureum</name>
    <name type="common">Slime mold</name>
    <dbReference type="NCBI Taxonomy" id="5786"/>
    <lineage>
        <taxon>Eukaryota</taxon>
        <taxon>Amoebozoa</taxon>
        <taxon>Evosea</taxon>
        <taxon>Eumycetozoa</taxon>
        <taxon>Dictyostelia</taxon>
        <taxon>Dictyosteliales</taxon>
        <taxon>Dictyosteliaceae</taxon>
        <taxon>Dictyostelium</taxon>
    </lineage>
</organism>
<evidence type="ECO:0000256" key="1">
    <source>
        <dbReference type="SAM" id="Phobius"/>
    </source>
</evidence>
<evidence type="ECO:0000313" key="2">
    <source>
        <dbReference type="EMBL" id="EGC33084.1"/>
    </source>
</evidence>
<gene>
    <name evidence="2" type="ORF">DICPUDRAFT_81118</name>
</gene>
<accession>F0ZSJ4</accession>
<keyword evidence="3" id="KW-1185">Reference proteome</keyword>
<feature type="transmembrane region" description="Helical" evidence="1">
    <location>
        <begin position="6"/>
        <end position="26"/>
    </location>
</feature>
<reference evidence="3" key="1">
    <citation type="journal article" date="2011" name="Genome Biol.">
        <title>Comparative genomics of the social amoebae Dictyostelium discoideum and Dictyostelium purpureum.</title>
        <authorList>
            <consortium name="US DOE Joint Genome Institute (JGI-PGF)"/>
            <person name="Sucgang R."/>
            <person name="Kuo A."/>
            <person name="Tian X."/>
            <person name="Salerno W."/>
            <person name="Parikh A."/>
            <person name="Feasley C.L."/>
            <person name="Dalin E."/>
            <person name="Tu H."/>
            <person name="Huang E."/>
            <person name="Barry K."/>
            <person name="Lindquist E."/>
            <person name="Shapiro H."/>
            <person name="Bruce D."/>
            <person name="Schmutz J."/>
            <person name="Salamov A."/>
            <person name="Fey P."/>
            <person name="Gaudet P."/>
            <person name="Anjard C."/>
            <person name="Babu M.M."/>
            <person name="Basu S."/>
            <person name="Bushmanova Y."/>
            <person name="van der Wel H."/>
            <person name="Katoh-Kurasawa M."/>
            <person name="Dinh C."/>
            <person name="Coutinho P.M."/>
            <person name="Saito T."/>
            <person name="Elias M."/>
            <person name="Schaap P."/>
            <person name="Kay R.R."/>
            <person name="Henrissat B."/>
            <person name="Eichinger L."/>
            <person name="Rivero F."/>
            <person name="Putnam N.H."/>
            <person name="West C.M."/>
            <person name="Loomis W.F."/>
            <person name="Chisholm R.L."/>
            <person name="Shaulsky G."/>
            <person name="Strassmann J.E."/>
            <person name="Queller D.C."/>
            <person name="Kuspa A."/>
            <person name="Grigoriev I.V."/>
        </authorList>
    </citation>
    <scope>NUCLEOTIDE SEQUENCE [LARGE SCALE GENOMIC DNA]</scope>
    <source>
        <strain evidence="3">QSDP1</strain>
    </source>
</reference>